<evidence type="ECO:0000313" key="2">
    <source>
        <dbReference type="EMBL" id="BCI52472.1"/>
    </source>
</evidence>
<evidence type="ECO:0000259" key="1">
    <source>
        <dbReference type="Pfam" id="PF03358"/>
    </source>
</evidence>
<accession>A0A6S6P2V1</accession>
<dbReference type="SUPFAM" id="SSF52218">
    <property type="entry name" value="Flavoproteins"/>
    <property type="match status" value="1"/>
</dbReference>
<name>A0A6S6P2V1_9MYCO</name>
<dbReference type="PANTHER" id="PTHR30543:SF21">
    <property type="entry name" value="NAD(P)H-DEPENDENT FMN REDUCTASE LOT6"/>
    <property type="match status" value="1"/>
</dbReference>
<feature type="domain" description="NADPH-dependent FMN reductase-like" evidence="1">
    <location>
        <begin position="5"/>
        <end position="170"/>
    </location>
</feature>
<dbReference type="GO" id="GO:0005829">
    <property type="term" value="C:cytosol"/>
    <property type="evidence" value="ECO:0007669"/>
    <property type="project" value="TreeGrafter"/>
</dbReference>
<gene>
    <name evidence="2" type="ORF">NIIDNTM18_17500</name>
</gene>
<dbReference type="PANTHER" id="PTHR30543">
    <property type="entry name" value="CHROMATE REDUCTASE"/>
    <property type="match status" value="1"/>
</dbReference>
<dbReference type="GO" id="GO:0016491">
    <property type="term" value="F:oxidoreductase activity"/>
    <property type="evidence" value="ECO:0007669"/>
    <property type="project" value="InterPro"/>
</dbReference>
<sequence>MADVNVLVLVGSLRKASVNRQLAELAVESAPEGVVLRVFDGLGEVPFYNEDIDNEDIDNEDIDGEDIDGEDIDGESVPEPARALRAAAEAADAALVVTPEYNGSIPGVLKNAIDWLSRPWGQSALKDKPLAVVGAALGRYGGKWAHDETRKSFGVAGPRVIDDLELSVPAALLDGRHPRENAEVAGALRAVIEKLAAAVG</sequence>
<protein>
    <submittedName>
        <fullName evidence="2">FMN reductase</fullName>
    </submittedName>
</protein>
<dbReference type="GO" id="GO:0010181">
    <property type="term" value="F:FMN binding"/>
    <property type="evidence" value="ECO:0007669"/>
    <property type="project" value="TreeGrafter"/>
</dbReference>
<dbReference type="Gene3D" id="3.40.50.360">
    <property type="match status" value="1"/>
</dbReference>
<dbReference type="Proteomes" id="UP000515734">
    <property type="component" value="Chromosome"/>
</dbReference>
<dbReference type="EMBL" id="AP023287">
    <property type="protein sequence ID" value="BCI52472.1"/>
    <property type="molecule type" value="Genomic_DNA"/>
</dbReference>
<dbReference type="InterPro" id="IPR005025">
    <property type="entry name" value="FMN_Rdtase-like_dom"/>
</dbReference>
<dbReference type="RefSeq" id="WP_185295290.1">
    <property type="nucleotide sequence ID" value="NZ_AP023287.1"/>
</dbReference>
<reference evidence="2 3" key="1">
    <citation type="submission" date="2020-07" db="EMBL/GenBank/DDBJ databases">
        <title>Complete genome sequence of Mycolicibacterium litorale like strain isolated from cardiac implantable electronic device infection.</title>
        <authorList>
            <person name="Fukano H."/>
            <person name="Miyama H."/>
            <person name="Hoshino Y."/>
        </authorList>
    </citation>
    <scope>NUCLEOTIDE SEQUENCE [LARGE SCALE GENOMIC DNA]</scope>
    <source>
        <strain evidence="2 3">NIIDNTM18</strain>
    </source>
</reference>
<organism evidence="2 3">
    <name type="scientific">Mycolicibacterium litorale</name>
    <dbReference type="NCBI Taxonomy" id="758802"/>
    <lineage>
        <taxon>Bacteria</taxon>
        <taxon>Bacillati</taxon>
        <taxon>Actinomycetota</taxon>
        <taxon>Actinomycetes</taxon>
        <taxon>Mycobacteriales</taxon>
        <taxon>Mycobacteriaceae</taxon>
        <taxon>Mycolicibacterium</taxon>
    </lineage>
</organism>
<dbReference type="InterPro" id="IPR029039">
    <property type="entry name" value="Flavoprotein-like_sf"/>
</dbReference>
<dbReference type="Pfam" id="PF03358">
    <property type="entry name" value="FMN_red"/>
    <property type="match status" value="1"/>
</dbReference>
<dbReference type="InterPro" id="IPR050712">
    <property type="entry name" value="NAD(P)H-dep_reductase"/>
</dbReference>
<proteinExistence type="predicted"/>
<evidence type="ECO:0000313" key="3">
    <source>
        <dbReference type="Proteomes" id="UP000515734"/>
    </source>
</evidence>
<dbReference type="AlphaFoldDB" id="A0A6S6P2V1"/>